<name>Q6ARK1_DESPS</name>
<dbReference type="HOGENOM" id="CLU_127039_0_1_7"/>
<dbReference type="Proteomes" id="UP000000602">
    <property type="component" value="Chromosome"/>
</dbReference>
<protein>
    <recommendedName>
        <fullName evidence="1">ABM domain-containing protein</fullName>
    </recommendedName>
</protein>
<dbReference type="PANTHER" id="PTHR37811:SF2">
    <property type="entry name" value="ABM DOMAIN-CONTAINING PROTEIN"/>
    <property type="match status" value="1"/>
</dbReference>
<evidence type="ECO:0000259" key="1">
    <source>
        <dbReference type="Pfam" id="PF03992"/>
    </source>
</evidence>
<dbReference type="Pfam" id="PF03992">
    <property type="entry name" value="ABM"/>
    <property type="match status" value="1"/>
</dbReference>
<dbReference type="eggNOG" id="COG2329">
    <property type="taxonomic scope" value="Bacteria"/>
</dbReference>
<dbReference type="SUPFAM" id="SSF54909">
    <property type="entry name" value="Dimeric alpha+beta barrel"/>
    <property type="match status" value="1"/>
</dbReference>
<reference evidence="3" key="1">
    <citation type="journal article" date="2004" name="Environ. Microbiol.">
        <title>The genome of Desulfotalea psychrophila, a sulfate-reducing bacterium from permanently cold Arctic sediments.</title>
        <authorList>
            <person name="Rabus R."/>
            <person name="Ruepp A."/>
            <person name="Frickey T."/>
            <person name="Rattei T."/>
            <person name="Fartmann B."/>
            <person name="Stark M."/>
            <person name="Bauer M."/>
            <person name="Zibat A."/>
            <person name="Lombardot T."/>
            <person name="Becker I."/>
            <person name="Amann J."/>
            <person name="Gellner K."/>
            <person name="Teeling H."/>
            <person name="Leuschner W.D."/>
            <person name="Gloeckner F.-O."/>
            <person name="Lupas A.N."/>
            <person name="Amann R."/>
            <person name="Klenk H.-P."/>
        </authorList>
    </citation>
    <scope>NUCLEOTIDE SEQUENCE [LARGE SCALE GENOMIC DNA]</scope>
    <source>
        <strain evidence="3">DSM 12343 / LSv54</strain>
    </source>
</reference>
<dbReference type="Gene3D" id="3.30.70.100">
    <property type="match status" value="1"/>
</dbReference>
<evidence type="ECO:0000313" key="3">
    <source>
        <dbReference type="Proteomes" id="UP000000602"/>
    </source>
</evidence>
<dbReference type="OrthoDB" id="9797060at2"/>
<accession>Q6ARK1</accession>
<proteinExistence type="predicted"/>
<feature type="domain" description="ABM" evidence="1">
    <location>
        <begin position="1"/>
        <end position="67"/>
    </location>
</feature>
<dbReference type="InterPro" id="IPR052936">
    <property type="entry name" value="Jasmonate_Hydroxylase-like"/>
</dbReference>
<dbReference type="PANTHER" id="PTHR37811">
    <property type="entry name" value="BLL5343 PROTEIN"/>
    <property type="match status" value="1"/>
</dbReference>
<dbReference type="AlphaFoldDB" id="Q6ARK1"/>
<evidence type="ECO:0000313" key="2">
    <source>
        <dbReference type="EMBL" id="CAG35024.1"/>
    </source>
</evidence>
<dbReference type="InterPro" id="IPR011008">
    <property type="entry name" value="Dimeric_a/b-barrel"/>
</dbReference>
<organism evidence="2 3">
    <name type="scientific">Desulfotalea psychrophila (strain LSv54 / DSM 12343)</name>
    <dbReference type="NCBI Taxonomy" id="177439"/>
    <lineage>
        <taxon>Bacteria</taxon>
        <taxon>Pseudomonadati</taxon>
        <taxon>Thermodesulfobacteriota</taxon>
        <taxon>Desulfobulbia</taxon>
        <taxon>Desulfobulbales</taxon>
        <taxon>Desulfocapsaceae</taxon>
        <taxon>Desulfotalea</taxon>
    </lineage>
</organism>
<sequence>MIAVIFEVYPTETGKKKYLELATSLKEELPKFKGLLSMERFQSLIEEKKILSLSLWEDEMAVEEWRTYMAHRLDQQRGKNELFSKYRIRVCSVVRDYSESERKQAPLDSNDFHS</sequence>
<dbReference type="RefSeq" id="WP_011187540.1">
    <property type="nucleotide sequence ID" value="NC_006138.1"/>
</dbReference>
<keyword evidence="3" id="KW-1185">Reference proteome</keyword>
<dbReference type="STRING" id="177439.DP0295"/>
<dbReference type="EMBL" id="CR522870">
    <property type="protein sequence ID" value="CAG35024.1"/>
    <property type="molecule type" value="Genomic_DNA"/>
</dbReference>
<dbReference type="InterPro" id="IPR007138">
    <property type="entry name" value="ABM_dom"/>
</dbReference>
<gene>
    <name evidence="2" type="ordered locus">DP0295</name>
</gene>
<dbReference type="KEGG" id="dps:DP0295"/>